<keyword evidence="7" id="KW-1185">Reference proteome</keyword>
<dbReference type="InterPro" id="IPR027417">
    <property type="entry name" value="P-loop_NTPase"/>
</dbReference>
<organism evidence="6 7">
    <name type="scientific">Aureococcus anophagefferens</name>
    <name type="common">Harmful bloom alga</name>
    <dbReference type="NCBI Taxonomy" id="44056"/>
    <lineage>
        <taxon>Eukaryota</taxon>
        <taxon>Sar</taxon>
        <taxon>Stramenopiles</taxon>
        <taxon>Ochrophyta</taxon>
        <taxon>Pelagophyceae</taxon>
        <taxon>Pelagomonadales</taxon>
        <taxon>Pelagomonadaceae</taxon>
        <taxon>Aureococcus</taxon>
    </lineage>
</organism>
<evidence type="ECO:0000313" key="6">
    <source>
        <dbReference type="EMBL" id="KAK7232343.1"/>
    </source>
</evidence>
<reference evidence="6 7" key="1">
    <citation type="submission" date="2024-03" db="EMBL/GenBank/DDBJ databases">
        <title>Aureococcus anophagefferens CCMP1851 and Kratosvirus quantuckense: Draft genome of a second virus-susceptible host strain in the model system.</title>
        <authorList>
            <person name="Chase E."/>
            <person name="Truchon A.R."/>
            <person name="Schepens W."/>
            <person name="Wilhelm S.W."/>
        </authorList>
    </citation>
    <scope>NUCLEOTIDE SEQUENCE [LARGE SCALE GENOMIC DNA]</scope>
    <source>
        <strain evidence="6 7">CCMP1851</strain>
    </source>
</reference>
<protein>
    <submittedName>
        <fullName evidence="6">Pre-mRNA-splicing factor ATP-dependent RNA helicase</fullName>
    </submittedName>
</protein>
<dbReference type="PROSITE" id="PS00690">
    <property type="entry name" value="DEAH_ATP_HELICASE"/>
    <property type="match status" value="1"/>
</dbReference>
<dbReference type="Gene3D" id="3.40.50.300">
    <property type="entry name" value="P-loop containing nucleotide triphosphate hydrolases"/>
    <property type="match status" value="1"/>
</dbReference>
<gene>
    <name evidence="6" type="primary">DHX38</name>
    <name evidence="6" type="ORF">SO694_00033321</name>
</gene>
<keyword evidence="2" id="KW-0378">Hydrolase</keyword>
<dbReference type="PROSITE" id="PS51192">
    <property type="entry name" value="HELICASE_ATP_BIND_1"/>
    <property type="match status" value="1"/>
</dbReference>
<dbReference type="SUPFAM" id="SSF52540">
    <property type="entry name" value="P-loop containing nucleoside triphosphate hydrolases"/>
    <property type="match status" value="1"/>
</dbReference>
<dbReference type="GO" id="GO:0004386">
    <property type="term" value="F:helicase activity"/>
    <property type="evidence" value="ECO:0007669"/>
    <property type="project" value="UniProtKB-KW"/>
</dbReference>
<evidence type="ECO:0000256" key="2">
    <source>
        <dbReference type="ARBA" id="ARBA00022801"/>
    </source>
</evidence>
<evidence type="ECO:0000313" key="7">
    <source>
        <dbReference type="Proteomes" id="UP001363151"/>
    </source>
</evidence>
<dbReference type="PANTHER" id="PTHR18934">
    <property type="entry name" value="ATP-DEPENDENT RNA HELICASE"/>
    <property type="match status" value="1"/>
</dbReference>
<dbReference type="PANTHER" id="PTHR18934:SF91">
    <property type="entry name" value="PRE-MRNA-SPLICING FACTOR ATP-DEPENDENT RNA HELICASE PRP16"/>
    <property type="match status" value="1"/>
</dbReference>
<evidence type="ECO:0000256" key="4">
    <source>
        <dbReference type="ARBA" id="ARBA00022840"/>
    </source>
</evidence>
<dbReference type="EMBL" id="JBBJCI010000369">
    <property type="protein sequence ID" value="KAK7232343.1"/>
    <property type="molecule type" value="Genomic_DNA"/>
</dbReference>
<evidence type="ECO:0000256" key="1">
    <source>
        <dbReference type="ARBA" id="ARBA00022741"/>
    </source>
</evidence>
<dbReference type="InterPro" id="IPR002464">
    <property type="entry name" value="DNA/RNA_helicase_DEAH_CS"/>
</dbReference>
<keyword evidence="1" id="KW-0547">Nucleotide-binding</keyword>
<keyword evidence="4" id="KW-0067">ATP-binding</keyword>
<feature type="domain" description="Helicase ATP-binding" evidence="5">
    <location>
        <begin position="1"/>
        <end position="115"/>
    </location>
</feature>
<evidence type="ECO:0000259" key="5">
    <source>
        <dbReference type="PROSITE" id="PS51192"/>
    </source>
</evidence>
<comment type="caution">
    <text evidence="6">The sequence shown here is derived from an EMBL/GenBank/DDBJ whole genome shotgun (WGS) entry which is preliminary data.</text>
</comment>
<sequence>MSVAARVAAEVGCDVGEEVGYAIRFEDVTSERTVIKYMTDGVLLRESLREPDLGGYAVVVMDEAHERSLHTDVLFGILRDVLRRRRDLKLVVTSATLGDAGAFAAFFGGAAPVFAIPGRTFPVEKYFAKSPCEDYVDGAVKQALAIHLSYPPGRHSSS</sequence>
<proteinExistence type="predicted"/>
<evidence type="ECO:0000256" key="3">
    <source>
        <dbReference type="ARBA" id="ARBA00022806"/>
    </source>
</evidence>
<dbReference type="Proteomes" id="UP001363151">
    <property type="component" value="Unassembled WGS sequence"/>
</dbReference>
<accession>A0ABR1FK45</accession>
<name>A0ABR1FK45_AURAN</name>
<dbReference type="InterPro" id="IPR014001">
    <property type="entry name" value="Helicase_ATP-bd"/>
</dbReference>
<keyword evidence="3 6" id="KW-0347">Helicase</keyword>